<dbReference type="RefSeq" id="WP_137335545.1">
    <property type="nucleotide sequence ID" value="NZ_CP040078.1"/>
</dbReference>
<dbReference type="InterPro" id="IPR036388">
    <property type="entry name" value="WH-like_DNA-bd_sf"/>
</dbReference>
<dbReference type="PANTHER" id="PTHR44688">
    <property type="entry name" value="DNA-BINDING TRANSCRIPTIONAL ACTIVATOR DEVR_DOSR"/>
    <property type="match status" value="1"/>
</dbReference>
<dbReference type="PRINTS" id="PR00038">
    <property type="entry name" value="HTHLUXR"/>
</dbReference>
<proteinExistence type="predicted"/>
<name>A0A4P8IZP6_9BURK</name>
<keyword evidence="2" id="KW-0238">DNA-binding</keyword>
<dbReference type="Gene3D" id="3.40.50.2300">
    <property type="match status" value="1"/>
</dbReference>
<dbReference type="InterPro" id="IPR000792">
    <property type="entry name" value="Tscrpt_reg_LuxR_C"/>
</dbReference>
<dbReference type="GO" id="GO:0003677">
    <property type="term" value="F:DNA binding"/>
    <property type="evidence" value="ECO:0007669"/>
    <property type="project" value="UniProtKB-KW"/>
</dbReference>
<feature type="domain" description="Cyclic nucleotide-binding" evidence="5">
    <location>
        <begin position="231"/>
        <end position="308"/>
    </location>
</feature>
<dbReference type="Gene3D" id="1.10.10.10">
    <property type="entry name" value="Winged helix-like DNA-binding domain superfamily/Winged helix DNA-binding domain"/>
    <property type="match status" value="1"/>
</dbReference>
<accession>A0A4P8IZP6</accession>
<feature type="domain" description="HTH luxR-type" evidence="6">
    <location>
        <begin position="147"/>
        <end position="212"/>
    </location>
</feature>
<keyword evidence="3" id="KW-0804">Transcription</keyword>
<reference evidence="8 9" key="1">
    <citation type="submission" date="2019-05" db="EMBL/GenBank/DDBJ databases">
        <title>Burkholderia sp. DHOD12, isolated from subtropical forest soil.</title>
        <authorList>
            <person name="Gao Z.-H."/>
            <person name="Qiu L.-H."/>
        </authorList>
    </citation>
    <scope>NUCLEOTIDE SEQUENCE [LARGE SCALE GENOMIC DNA]</scope>
    <source>
        <strain evidence="8 9">DHOD12</strain>
    </source>
</reference>
<dbReference type="EMBL" id="CP040078">
    <property type="protein sequence ID" value="QCP52774.1"/>
    <property type="molecule type" value="Genomic_DNA"/>
</dbReference>
<feature type="domain" description="Response regulatory" evidence="7">
    <location>
        <begin position="2"/>
        <end position="115"/>
    </location>
</feature>
<keyword evidence="1" id="KW-0805">Transcription regulation</keyword>
<sequence length="343" mass="37075">MRILLIAPPGLFRDGLARVVAELAADAEVKCADYGESQSDVTSGVDLLVLDGDNVDEALVAFAAARQRKPDLPVVALLGVIARAGVEHFTGAGVNSCVDKSESAAELMNALRAALAGGIRLSPEWLSLAAGEAQPAAPPEVTPDASAPATRAVLTPRQIEVLALAARGESNKAIARRLKITEGTVKVHLYTVYKALNVNSRGQASVAAMRLDKVGDQQWHQALNGDLSVRRLFASMMPCRFKPGDVLFHKDDASDALYYLVRGRIRLQEIGIEVSPGTIVGEIGLFSADHRRTCTARCESDCELLSMSAMEAMRFYYQDPEFAAFLIQLITRRLVDDKSRSER</sequence>
<evidence type="ECO:0000259" key="7">
    <source>
        <dbReference type="PROSITE" id="PS50110"/>
    </source>
</evidence>
<dbReference type="OrthoDB" id="8848858at2"/>
<dbReference type="CDD" id="cd00038">
    <property type="entry name" value="CAP_ED"/>
    <property type="match status" value="1"/>
</dbReference>
<dbReference type="KEGG" id="tvl:FAZ95_26940"/>
<keyword evidence="9" id="KW-1185">Reference proteome</keyword>
<dbReference type="InterPro" id="IPR014710">
    <property type="entry name" value="RmlC-like_jellyroll"/>
</dbReference>
<dbReference type="PROSITE" id="PS50042">
    <property type="entry name" value="CNMP_BINDING_3"/>
    <property type="match status" value="1"/>
</dbReference>
<dbReference type="Pfam" id="PF00196">
    <property type="entry name" value="GerE"/>
    <property type="match status" value="1"/>
</dbReference>
<dbReference type="GO" id="GO:0006355">
    <property type="term" value="P:regulation of DNA-templated transcription"/>
    <property type="evidence" value="ECO:0007669"/>
    <property type="project" value="InterPro"/>
</dbReference>
<evidence type="ECO:0000259" key="5">
    <source>
        <dbReference type="PROSITE" id="PS50042"/>
    </source>
</evidence>
<dbReference type="InterPro" id="IPR000595">
    <property type="entry name" value="cNMP-bd_dom"/>
</dbReference>
<dbReference type="InterPro" id="IPR018490">
    <property type="entry name" value="cNMP-bd_dom_sf"/>
</dbReference>
<dbReference type="SUPFAM" id="SSF52172">
    <property type="entry name" value="CheY-like"/>
    <property type="match status" value="1"/>
</dbReference>
<dbReference type="InterPro" id="IPR016032">
    <property type="entry name" value="Sig_transdc_resp-reg_C-effctor"/>
</dbReference>
<evidence type="ECO:0000256" key="1">
    <source>
        <dbReference type="ARBA" id="ARBA00023015"/>
    </source>
</evidence>
<dbReference type="Pfam" id="PF00027">
    <property type="entry name" value="cNMP_binding"/>
    <property type="match status" value="1"/>
</dbReference>
<dbReference type="SUPFAM" id="SSF51206">
    <property type="entry name" value="cAMP-binding domain-like"/>
    <property type="match status" value="1"/>
</dbReference>
<feature type="modified residue" description="4-aspartylphosphate" evidence="4">
    <location>
        <position position="51"/>
    </location>
</feature>
<evidence type="ECO:0000259" key="6">
    <source>
        <dbReference type="PROSITE" id="PS50043"/>
    </source>
</evidence>
<dbReference type="SUPFAM" id="SSF46894">
    <property type="entry name" value="C-terminal effector domain of the bipartite response regulators"/>
    <property type="match status" value="1"/>
</dbReference>
<dbReference type="PROSITE" id="PS50043">
    <property type="entry name" value="HTH_LUXR_2"/>
    <property type="match status" value="1"/>
</dbReference>
<dbReference type="CDD" id="cd06170">
    <property type="entry name" value="LuxR_C_like"/>
    <property type="match status" value="1"/>
</dbReference>
<dbReference type="SMART" id="SM00100">
    <property type="entry name" value="cNMP"/>
    <property type="match status" value="1"/>
</dbReference>
<evidence type="ECO:0000313" key="9">
    <source>
        <dbReference type="Proteomes" id="UP000298656"/>
    </source>
</evidence>
<evidence type="ECO:0000256" key="3">
    <source>
        <dbReference type="ARBA" id="ARBA00023163"/>
    </source>
</evidence>
<evidence type="ECO:0000313" key="8">
    <source>
        <dbReference type="EMBL" id="QCP52774.1"/>
    </source>
</evidence>
<dbReference type="AlphaFoldDB" id="A0A4P8IZP6"/>
<evidence type="ECO:0000256" key="2">
    <source>
        <dbReference type="ARBA" id="ARBA00023125"/>
    </source>
</evidence>
<organism evidence="8 9">
    <name type="scientific">Trinickia violacea</name>
    <dbReference type="NCBI Taxonomy" id="2571746"/>
    <lineage>
        <taxon>Bacteria</taxon>
        <taxon>Pseudomonadati</taxon>
        <taxon>Pseudomonadota</taxon>
        <taxon>Betaproteobacteria</taxon>
        <taxon>Burkholderiales</taxon>
        <taxon>Burkholderiaceae</taxon>
        <taxon>Trinickia</taxon>
    </lineage>
</organism>
<keyword evidence="4" id="KW-0597">Phosphoprotein</keyword>
<dbReference type="GO" id="GO:0000160">
    <property type="term" value="P:phosphorelay signal transduction system"/>
    <property type="evidence" value="ECO:0007669"/>
    <property type="project" value="InterPro"/>
</dbReference>
<evidence type="ECO:0000256" key="4">
    <source>
        <dbReference type="PROSITE-ProRule" id="PRU00169"/>
    </source>
</evidence>
<dbReference type="Proteomes" id="UP000298656">
    <property type="component" value="Chromosome 2"/>
</dbReference>
<gene>
    <name evidence="8" type="ORF">FAZ95_26940</name>
</gene>
<dbReference type="SMART" id="SM00421">
    <property type="entry name" value="HTH_LUXR"/>
    <property type="match status" value="1"/>
</dbReference>
<dbReference type="PANTHER" id="PTHR44688:SF16">
    <property type="entry name" value="DNA-BINDING TRANSCRIPTIONAL ACTIVATOR DEVR_DOSR"/>
    <property type="match status" value="1"/>
</dbReference>
<dbReference type="InterPro" id="IPR001789">
    <property type="entry name" value="Sig_transdc_resp-reg_receiver"/>
</dbReference>
<dbReference type="PROSITE" id="PS50110">
    <property type="entry name" value="RESPONSE_REGULATORY"/>
    <property type="match status" value="1"/>
</dbReference>
<dbReference type="InterPro" id="IPR011006">
    <property type="entry name" value="CheY-like_superfamily"/>
</dbReference>
<dbReference type="Gene3D" id="2.60.120.10">
    <property type="entry name" value="Jelly Rolls"/>
    <property type="match status" value="1"/>
</dbReference>
<protein>
    <submittedName>
        <fullName evidence="8">Cyclic nucleotide-binding domain-containing protein</fullName>
    </submittedName>
</protein>